<dbReference type="SMART" id="SM00233">
    <property type="entry name" value="PH"/>
    <property type="match status" value="1"/>
</dbReference>
<feature type="region of interest" description="Disordered" evidence="1">
    <location>
        <begin position="130"/>
        <end position="170"/>
    </location>
</feature>
<dbReference type="Proteomes" id="UP001642540">
    <property type="component" value="Unassembled WGS sequence"/>
</dbReference>
<evidence type="ECO:0000259" key="2">
    <source>
        <dbReference type="PROSITE" id="PS50003"/>
    </source>
</evidence>
<feature type="compositionally biased region" description="Polar residues" evidence="1">
    <location>
        <begin position="149"/>
        <end position="165"/>
    </location>
</feature>
<feature type="domain" description="PH" evidence="2">
    <location>
        <begin position="6"/>
        <end position="117"/>
    </location>
</feature>
<protein>
    <recommendedName>
        <fullName evidence="2">PH domain-containing protein</fullName>
    </recommendedName>
</protein>
<feature type="compositionally biased region" description="Polar residues" evidence="1">
    <location>
        <begin position="229"/>
        <end position="238"/>
    </location>
</feature>
<feature type="compositionally biased region" description="Polar residues" evidence="1">
    <location>
        <begin position="318"/>
        <end position="333"/>
    </location>
</feature>
<dbReference type="PANTHER" id="PTHR45960">
    <property type="entry name" value="GRB2-ASSOCIATED-BINDING PROTEIN"/>
    <property type="match status" value="1"/>
</dbReference>
<keyword evidence="4" id="KW-1185">Reference proteome</keyword>
<comment type="caution">
    <text evidence="3">The sequence shown here is derived from an EMBL/GenBank/DDBJ whole genome shotgun (WGS) entry which is preliminary data.</text>
</comment>
<evidence type="ECO:0000313" key="3">
    <source>
        <dbReference type="EMBL" id="CAL8115102.1"/>
    </source>
</evidence>
<feature type="compositionally biased region" description="Basic and acidic residues" evidence="1">
    <location>
        <begin position="217"/>
        <end position="228"/>
    </location>
</feature>
<dbReference type="EMBL" id="CAXLJM020000051">
    <property type="protein sequence ID" value="CAL8115102.1"/>
    <property type="molecule type" value="Genomic_DNA"/>
</dbReference>
<organism evidence="3 4">
    <name type="scientific">Orchesella dallaii</name>
    <dbReference type="NCBI Taxonomy" id="48710"/>
    <lineage>
        <taxon>Eukaryota</taxon>
        <taxon>Metazoa</taxon>
        <taxon>Ecdysozoa</taxon>
        <taxon>Arthropoda</taxon>
        <taxon>Hexapoda</taxon>
        <taxon>Collembola</taxon>
        <taxon>Entomobryomorpha</taxon>
        <taxon>Entomobryoidea</taxon>
        <taxon>Orchesellidae</taxon>
        <taxon>Orchesellinae</taxon>
        <taxon>Orchesella</taxon>
    </lineage>
</organism>
<dbReference type="InterPro" id="IPR046355">
    <property type="entry name" value="Gab1-4-like"/>
</dbReference>
<dbReference type="PANTHER" id="PTHR45960:SF2">
    <property type="entry name" value="PROTEIN DAUGHTER OF SEVENLESS"/>
    <property type="match status" value="1"/>
</dbReference>
<dbReference type="InterPro" id="IPR001849">
    <property type="entry name" value="PH_domain"/>
</dbReference>
<gene>
    <name evidence="3" type="ORF">ODALV1_LOCUS16726</name>
</gene>
<feature type="compositionally biased region" description="Low complexity" evidence="1">
    <location>
        <begin position="296"/>
        <end position="310"/>
    </location>
</feature>
<sequence length="567" mass="62450">MSATKEIVHQGWLTKSPPTKSIFIRPRWRRRWFILKSGTFPNQFVLEYFTDESCRRQKGLINLDECEQVHTICGPLNVQDRHRYTFHLRTPSRIYYLAADTEPEMNKWVEGLCQVGGLKIVEDESDGNIVYAKPSNENNKPVEVESTKVNHGSDGSSPTPSNKSPSGPYIPISECFTGKPIMFNPSGGNEEVTYYNLSSFPFPPKVNWATYPYRKDSKDANDSVDDSKLQQGQRSNDASYVPPRPPKKNSSKPTTPTSTTPQVKSSSGSKSPGQAHSPMATGHSAGIYENVDEGPDSPSTSSSLHSPPSSAGGLYCNISDTTESKTAGPSVYQNPSASKPNASPSPSATSGTSGSAIPPKVDRNLKPDVKKANELNATLKNQQNQLASNAQSRLGCMTLPNKSSQNNFYSSGTYYPGPEIDRTRKPSDGNLTLGCTPVQLKYQSAMQNNARIPNGSRMNTNTLPNQRRRAGPLISPHEKKSYAHIHHEYESAQELSGTYMQIDCKTIKESEVRTQALKQSSNKKLGLGPAPIGGSVEYKVIDHVKTKALNQMRMEREEQLQTNPPRH</sequence>
<dbReference type="InterPro" id="IPR011993">
    <property type="entry name" value="PH-like_dom_sf"/>
</dbReference>
<evidence type="ECO:0000313" key="4">
    <source>
        <dbReference type="Proteomes" id="UP001642540"/>
    </source>
</evidence>
<feature type="compositionally biased region" description="Low complexity" evidence="1">
    <location>
        <begin position="251"/>
        <end position="267"/>
    </location>
</feature>
<dbReference type="SUPFAM" id="SSF50729">
    <property type="entry name" value="PH domain-like"/>
    <property type="match status" value="1"/>
</dbReference>
<reference evidence="3 4" key="1">
    <citation type="submission" date="2024-08" db="EMBL/GenBank/DDBJ databases">
        <authorList>
            <person name="Cucini C."/>
            <person name="Frati F."/>
        </authorList>
    </citation>
    <scope>NUCLEOTIDE SEQUENCE [LARGE SCALE GENOMIC DNA]</scope>
</reference>
<feature type="region of interest" description="Disordered" evidence="1">
    <location>
        <begin position="217"/>
        <end position="364"/>
    </location>
</feature>
<feature type="compositionally biased region" description="Low complexity" evidence="1">
    <location>
        <begin position="334"/>
        <end position="356"/>
    </location>
</feature>
<dbReference type="PROSITE" id="PS50003">
    <property type="entry name" value="PH_DOMAIN"/>
    <property type="match status" value="1"/>
</dbReference>
<proteinExistence type="predicted"/>
<evidence type="ECO:0000256" key="1">
    <source>
        <dbReference type="SAM" id="MobiDB-lite"/>
    </source>
</evidence>
<dbReference type="Pfam" id="PF00169">
    <property type="entry name" value="PH"/>
    <property type="match status" value="1"/>
</dbReference>
<accession>A0ABP1R090</accession>
<dbReference type="Gene3D" id="2.30.29.30">
    <property type="entry name" value="Pleckstrin-homology domain (PH domain)/Phosphotyrosine-binding domain (PTB)"/>
    <property type="match status" value="1"/>
</dbReference>
<name>A0ABP1R090_9HEXA</name>